<dbReference type="GO" id="GO:0009893">
    <property type="term" value="P:positive regulation of metabolic process"/>
    <property type="evidence" value="ECO:0007669"/>
    <property type="project" value="UniProtKB-ARBA"/>
</dbReference>
<keyword evidence="6" id="KW-0648">Protein biosynthesis</keyword>
<dbReference type="GO" id="GO:0006427">
    <property type="term" value="P:histidyl-tRNA aminoacylation"/>
    <property type="evidence" value="ECO:0007669"/>
    <property type="project" value="TreeGrafter"/>
</dbReference>
<evidence type="ECO:0000256" key="5">
    <source>
        <dbReference type="ARBA" id="ARBA00022840"/>
    </source>
</evidence>
<dbReference type="FunFam" id="3.40.50.800:FF:000012">
    <property type="entry name" value="Histidine--tRNA ligase, cytoplasmic"/>
    <property type="match status" value="1"/>
</dbReference>
<dbReference type="Gene3D" id="3.30.200.20">
    <property type="entry name" value="Phosphorylase Kinase, domain 1"/>
    <property type="match status" value="1"/>
</dbReference>
<dbReference type="FunFam" id="3.10.110.10:FF:000050">
    <property type="entry name" value="eIF-2-alpha kinase GCN2"/>
    <property type="match status" value="1"/>
</dbReference>
<dbReference type="Pfam" id="PF13393">
    <property type="entry name" value="tRNA-synt_His"/>
    <property type="match status" value="1"/>
</dbReference>
<name>A0A0S3SDH3_PHAAN</name>
<keyword evidence="15" id="KW-1185">Reference proteome</keyword>
<keyword evidence="4" id="KW-0808">Transferase</keyword>
<dbReference type="Gene3D" id="3.40.50.800">
    <property type="entry name" value="Anticodon-binding domain"/>
    <property type="match status" value="1"/>
</dbReference>
<dbReference type="FunFam" id="3.30.200.20:FF:000304">
    <property type="entry name" value="eIF-2-alpha kinase GCN2"/>
    <property type="match status" value="1"/>
</dbReference>
<evidence type="ECO:0000256" key="7">
    <source>
        <dbReference type="ARBA" id="ARBA00047899"/>
    </source>
</evidence>
<dbReference type="GO" id="GO:0032543">
    <property type="term" value="P:mitochondrial translation"/>
    <property type="evidence" value="ECO:0007669"/>
    <property type="project" value="TreeGrafter"/>
</dbReference>
<evidence type="ECO:0000256" key="1">
    <source>
        <dbReference type="ARBA" id="ARBA00012513"/>
    </source>
</evidence>
<dbReference type="GO" id="GO:0033554">
    <property type="term" value="P:cellular response to stress"/>
    <property type="evidence" value="ECO:0007669"/>
    <property type="project" value="UniProtKB-ARBA"/>
</dbReference>
<dbReference type="CDD" id="cd14046">
    <property type="entry name" value="STKc_EIF2AK4_GCN2_rpt2"/>
    <property type="match status" value="1"/>
</dbReference>
<keyword evidence="3 9" id="KW-0547">Nucleotide-binding</keyword>
<feature type="domain" description="RWD" evidence="13">
    <location>
        <begin position="41"/>
        <end position="150"/>
    </location>
</feature>
<feature type="region of interest" description="Disordered" evidence="10">
    <location>
        <begin position="1"/>
        <end position="33"/>
    </location>
</feature>
<keyword evidence="5 9" id="KW-0067">ATP-binding</keyword>
<dbReference type="PROSITE" id="PS50908">
    <property type="entry name" value="RWD"/>
    <property type="match status" value="1"/>
</dbReference>
<evidence type="ECO:0000256" key="6">
    <source>
        <dbReference type="ARBA" id="ARBA00022917"/>
    </source>
</evidence>
<accession>A0A0S3SDH3</accession>
<dbReference type="SMART" id="SM00591">
    <property type="entry name" value="RWD"/>
    <property type="match status" value="1"/>
</dbReference>
<dbReference type="GO" id="GO:0004821">
    <property type="term" value="F:histidine-tRNA ligase activity"/>
    <property type="evidence" value="ECO:0007669"/>
    <property type="project" value="TreeGrafter"/>
</dbReference>
<dbReference type="CDD" id="cd23818">
    <property type="entry name" value="RWD_RNF25"/>
    <property type="match status" value="1"/>
</dbReference>
<dbReference type="Gene3D" id="1.10.510.10">
    <property type="entry name" value="Transferase(Phosphotransferase) domain 1"/>
    <property type="match status" value="1"/>
</dbReference>
<dbReference type="InterPro" id="IPR045864">
    <property type="entry name" value="aa-tRNA-synth_II/BPL/LPL"/>
</dbReference>
<dbReference type="GO" id="GO:0051246">
    <property type="term" value="P:regulation of protein metabolic process"/>
    <property type="evidence" value="ECO:0007669"/>
    <property type="project" value="UniProtKB-ARBA"/>
</dbReference>
<feature type="transmembrane region" description="Helical" evidence="11">
    <location>
        <begin position="917"/>
        <end position="938"/>
    </location>
</feature>
<gene>
    <name evidence="14" type="primary">Vigan.06G212100</name>
    <name evidence="14" type="ORF">VIGAN_06212100</name>
</gene>
<evidence type="ECO:0000256" key="8">
    <source>
        <dbReference type="ARBA" id="ARBA00048679"/>
    </source>
</evidence>
<dbReference type="InterPro" id="IPR017441">
    <property type="entry name" value="Protein_kinase_ATP_BS"/>
</dbReference>
<dbReference type="InterPro" id="IPR008266">
    <property type="entry name" value="Tyr_kinase_AS"/>
</dbReference>
<reference evidence="14 15" key="1">
    <citation type="journal article" date="2015" name="Sci. Rep.">
        <title>The power of single molecule real-time sequencing technology in the de novo assembly of a eukaryotic genome.</title>
        <authorList>
            <person name="Sakai H."/>
            <person name="Naito K."/>
            <person name="Ogiso-Tanaka E."/>
            <person name="Takahashi Y."/>
            <person name="Iseki K."/>
            <person name="Muto C."/>
            <person name="Satou K."/>
            <person name="Teruya K."/>
            <person name="Shiroma A."/>
            <person name="Shimoji M."/>
            <person name="Hirano T."/>
            <person name="Itoh T."/>
            <person name="Kaga A."/>
            <person name="Tomooka N."/>
        </authorList>
    </citation>
    <scope>NUCLEOTIDE SEQUENCE [LARGE SCALE GENOMIC DNA]</scope>
    <source>
        <strain evidence="15">cv. Shumari</strain>
    </source>
</reference>
<dbReference type="PANTHER" id="PTHR11476">
    <property type="entry name" value="HISTIDYL-TRNA SYNTHETASE"/>
    <property type="match status" value="1"/>
</dbReference>
<dbReference type="Pfam" id="PF00069">
    <property type="entry name" value="Pkinase"/>
    <property type="match status" value="1"/>
</dbReference>
<dbReference type="PROSITE" id="PS00107">
    <property type="entry name" value="PROTEIN_KINASE_ATP"/>
    <property type="match status" value="1"/>
</dbReference>
<evidence type="ECO:0000256" key="11">
    <source>
        <dbReference type="SAM" id="Phobius"/>
    </source>
</evidence>
<dbReference type="InterPro" id="IPR016135">
    <property type="entry name" value="UBQ-conjugating_enzyme/RWD"/>
</dbReference>
<dbReference type="Gene3D" id="3.30.930.10">
    <property type="entry name" value="Bira Bifunctional Protein, Domain 2"/>
    <property type="match status" value="2"/>
</dbReference>
<organism evidence="14 15">
    <name type="scientific">Vigna angularis var. angularis</name>
    <dbReference type="NCBI Taxonomy" id="157739"/>
    <lineage>
        <taxon>Eukaryota</taxon>
        <taxon>Viridiplantae</taxon>
        <taxon>Streptophyta</taxon>
        <taxon>Embryophyta</taxon>
        <taxon>Tracheophyta</taxon>
        <taxon>Spermatophyta</taxon>
        <taxon>Magnoliopsida</taxon>
        <taxon>eudicotyledons</taxon>
        <taxon>Gunneridae</taxon>
        <taxon>Pentapetalae</taxon>
        <taxon>rosids</taxon>
        <taxon>fabids</taxon>
        <taxon>Fabales</taxon>
        <taxon>Fabaceae</taxon>
        <taxon>Papilionoideae</taxon>
        <taxon>50 kb inversion clade</taxon>
        <taxon>NPAAA clade</taxon>
        <taxon>indigoferoid/millettioid clade</taxon>
        <taxon>Phaseoleae</taxon>
        <taxon>Vigna</taxon>
    </lineage>
</organism>
<dbReference type="PROSITE" id="PS50011">
    <property type="entry name" value="PROTEIN_KINASE_DOM"/>
    <property type="match status" value="1"/>
</dbReference>
<proteinExistence type="predicted"/>
<dbReference type="SUPFAM" id="SSF54495">
    <property type="entry name" value="UBC-like"/>
    <property type="match status" value="1"/>
</dbReference>
<evidence type="ECO:0000313" key="15">
    <source>
        <dbReference type="Proteomes" id="UP000291084"/>
    </source>
</evidence>
<dbReference type="InterPro" id="IPR041715">
    <property type="entry name" value="HisRS-like_core"/>
</dbReference>
<dbReference type="InterPro" id="IPR006575">
    <property type="entry name" value="RWD_dom"/>
</dbReference>
<keyword evidence="4" id="KW-0418">Kinase</keyword>
<evidence type="ECO:0000256" key="2">
    <source>
        <dbReference type="ARBA" id="ARBA00022527"/>
    </source>
</evidence>
<dbReference type="InterPro" id="IPR036621">
    <property type="entry name" value="Anticodon-bd_dom_sf"/>
</dbReference>
<dbReference type="EC" id="2.7.11.1" evidence="1"/>
<feature type="compositionally biased region" description="Basic residues" evidence="10">
    <location>
        <begin position="1"/>
        <end position="22"/>
    </location>
</feature>
<evidence type="ECO:0000259" key="12">
    <source>
        <dbReference type="PROSITE" id="PS50011"/>
    </source>
</evidence>
<dbReference type="OrthoDB" id="341578at2759"/>
<keyword evidence="2" id="KW-0723">Serine/threonine-protein kinase</keyword>
<feature type="region of interest" description="Disordered" evidence="10">
    <location>
        <begin position="301"/>
        <end position="320"/>
    </location>
</feature>
<dbReference type="Gene3D" id="3.10.110.10">
    <property type="entry name" value="Ubiquitin Conjugating Enzyme"/>
    <property type="match status" value="1"/>
</dbReference>
<evidence type="ECO:0000259" key="13">
    <source>
        <dbReference type="PROSITE" id="PS50908"/>
    </source>
</evidence>
<dbReference type="PROSITE" id="PS00109">
    <property type="entry name" value="PROTEIN_KINASE_TYR"/>
    <property type="match status" value="1"/>
</dbReference>
<evidence type="ECO:0000256" key="4">
    <source>
        <dbReference type="ARBA" id="ARBA00022777"/>
    </source>
</evidence>
<dbReference type="SUPFAM" id="SSF55681">
    <property type="entry name" value="Class II aaRS and biotin synthetases"/>
    <property type="match status" value="2"/>
</dbReference>
<dbReference type="FunFam" id="1.10.510.10:FF:000539">
    <property type="entry name" value="eIF-2-alpha kinase GCN2"/>
    <property type="match status" value="1"/>
</dbReference>
<feature type="transmembrane region" description="Helical" evidence="11">
    <location>
        <begin position="886"/>
        <end position="905"/>
    </location>
</feature>
<feature type="domain" description="Protein kinase" evidence="12">
    <location>
        <begin position="420"/>
        <end position="724"/>
    </location>
</feature>
<keyword evidence="11" id="KW-0472">Membrane</keyword>
<dbReference type="Pfam" id="PF05773">
    <property type="entry name" value="RWD"/>
    <property type="match status" value="1"/>
</dbReference>
<comment type="catalytic activity">
    <reaction evidence="7">
        <text>L-threonyl-[protein] + ATP = O-phospho-L-threonyl-[protein] + ADP + H(+)</text>
        <dbReference type="Rhea" id="RHEA:46608"/>
        <dbReference type="Rhea" id="RHEA-COMP:11060"/>
        <dbReference type="Rhea" id="RHEA-COMP:11605"/>
        <dbReference type="ChEBI" id="CHEBI:15378"/>
        <dbReference type="ChEBI" id="CHEBI:30013"/>
        <dbReference type="ChEBI" id="CHEBI:30616"/>
        <dbReference type="ChEBI" id="CHEBI:61977"/>
        <dbReference type="ChEBI" id="CHEBI:456216"/>
        <dbReference type="EC" id="2.7.11.1"/>
    </reaction>
</comment>
<dbReference type="GO" id="GO:0003723">
    <property type="term" value="F:RNA binding"/>
    <property type="evidence" value="ECO:0007669"/>
    <property type="project" value="TreeGrafter"/>
</dbReference>
<dbReference type="SUPFAM" id="SSF56112">
    <property type="entry name" value="Protein kinase-like (PK-like)"/>
    <property type="match status" value="1"/>
</dbReference>
<dbReference type="GO" id="GO:0005829">
    <property type="term" value="C:cytosol"/>
    <property type="evidence" value="ECO:0007669"/>
    <property type="project" value="TreeGrafter"/>
</dbReference>
<dbReference type="GO" id="GO:0010468">
    <property type="term" value="P:regulation of gene expression"/>
    <property type="evidence" value="ECO:0007669"/>
    <property type="project" value="UniProtKB-ARBA"/>
</dbReference>
<comment type="catalytic activity">
    <reaction evidence="8">
        <text>L-seryl-[protein] + ATP = O-phospho-L-seryl-[protein] + ADP + H(+)</text>
        <dbReference type="Rhea" id="RHEA:17989"/>
        <dbReference type="Rhea" id="RHEA-COMP:9863"/>
        <dbReference type="Rhea" id="RHEA-COMP:11604"/>
        <dbReference type="ChEBI" id="CHEBI:15378"/>
        <dbReference type="ChEBI" id="CHEBI:29999"/>
        <dbReference type="ChEBI" id="CHEBI:30616"/>
        <dbReference type="ChEBI" id="CHEBI:83421"/>
        <dbReference type="ChEBI" id="CHEBI:456216"/>
        <dbReference type="EC" id="2.7.11.1"/>
    </reaction>
</comment>
<dbReference type="GO" id="GO:0005739">
    <property type="term" value="C:mitochondrion"/>
    <property type="evidence" value="ECO:0007669"/>
    <property type="project" value="TreeGrafter"/>
</dbReference>
<dbReference type="PANTHER" id="PTHR11476:SF10">
    <property type="entry name" value="NON-SPECIFIC SERINE_THREONINE PROTEIN KINASE"/>
    <property type="match status" value="1"/>
</dbReference>
<keyword evidence="11" id="KW-0812">Transmembrane</keyword>
<dbReference type="InterPro" id="IPR011009">
    <property type="entry name" value="Kinase-like_dom_sf"/>
</dbReference>
<dbReference type="EMBL" id="AP015039">
    <property type="protein sequence ID" value="BAT90832.1"/>
    <property type="molecule type" value="Genomic_DNA"/>
</dbReference>
<protein>
    <recommendedName>
        <fullName evidence="1">non-specific serine/threonine protein kinase</fullName>
        <ecNumber evidence="1">2.7.11.1</ecNumber>
    </recommendedName>
</protein>
<evidence type="ECO:0000256" key="3">
    <source>
        <dbReference type="ARBA" id="ARBA00022741"/>
    </source>
</evidence>
<evidence type="ECO:0000256" key="10">
    <source>
        <dbReference type="SAM" id="MobiDB-lite"/>
    </source>
</evidence>
<evidence type="ECO:0000256" key="9">
    <source>
        <dbReference type="PROSITE-ProRule" id="PRU10141"/>
    </source>
</evidence>
<evidence type="ECO:0000313" key="14">
    <source>
        <dbReference type="EMBL" id="BAT90832.1"/>
    </source>
</evidence>
<dbReference type="Proteomes" id="UP000291084">
    <property type="component" value="Chromosome 6"/>
</dbReference>
<dbReference type="GO" id="GO:0004674">
    <property type="term" value="F:protein serine/threonine kinase activity"/>
    <property type="evidence" value="ECO:0007669"/>
    <property type="project" value="UniProtKB-KW"/>
</dbReference>
<dbReference type="GO" id="GO:0005524">
    <property type="term" value="F:ATP binding"/>
    <property type="evidence" value="ECO:0007669"/>
    <property type="project" value="UniProtKB-UniRule"/>
</dbReference>
<feature type="binding site" evidence="9">
    <location>
        <position position="449"/>
    </location>
    <ligand>
        <name>ATP</name>
        <dbReference type="ChEBI" id="CHEBI:30616"/>
    </ligand>
</feature>
<dbReference type="InterPro" id="IPR000719">
    <property type="entry name" value="Prot_kinase_dom"/>
</dbReference>
<keyword evidence="11" id="KW-1133">Transmembrane helix</keyword>
<sequence length="1300" mass="146963">MGHSSKKKKRGGGSGRRSKGRTQSKDHASQFGADDYDQLSEEITAVCAIFQEDCKVLPGSPPRIVIKLRPYSKDMGYEDLDVSAALVVRCLPGYPFKCPKLQITQEKGLSEADTDKLLSLLHDQATLNAREGRVMIYNLVEAAQEFLSGIEPIGISNDSKLLHSTVESNEEMFTKDKTSLSKKGSFVYGFIDLFSGYGETWSWGFGMDETARKSSSLPLSNLDGSKQRFEAHEKKFNSKEMPLVMQEHPAELGTVEEVIEDSKSSLSLTSSSTSSEEDFVGNDNEGEKEYFIVDKYTTEDNDGINESESPKALPSDFLPHHQPSQTIEKDILMVHMLRLVCASNGSLADCLPQVVTELYNIGIISDSARDMASKSPSIFNKTFDRVFHKHLASSRISQFWNPDLGGSNTISHTSRYLNDFEELRPLGHGGFGHVVLCKNKLDGRQYAVKRIRLKDKSMPDRILREVATLSRLQHQHVVRYYQAWFETGVSDSSGDSGWGSKTTLSSTFSFTAATSNDVFGHEKQLESTYLYIQMEYCPRTLRQKFESYDHFDKELAWHFFRQIVEGLAHIHAQGIIHRDLTPNNIFFDARNDIKIGDFGLAKFLKLEQLDQDVGHTADATGVSIDGTGQVGTYFYTAPEIEQGWPKIDEKADMYSLGVVFFELWHPFGTAMERHVVLSDLKQKGEVPPIWIAEFPEQESLLRQLMSPAPSDRPSATELLQNAFPQRMESELLDDILRTMQKSEDTSIYDKILNAIFDEEMLSTKHVRQVGRLGSVGDSSSSIQYTEFETEVRDYVVDMSREIFRQHCAKHLEISTMRLLEDCPQFNRNAVKLLTYGGDMLELCHELRFPFVNWIISNQKSSFKRYEISYVFRRAVGHSSPNRYLQVLFHILFLMSFCYCSFLLSNQFEGTLQMRSDHFPLLGFLMYSMVVCDVFSWNFPTNLVACSNHFPQGDFDIIGGTSALTEAEVIKVTRDVVTCFFHADSCDIHLNHADLLDAIWSWTGVKVEHRLKVAELLSMMGSLRPQSSERKSKWVVIRRQLLQELNLAEAKVNRLQTVGLRFCGSADHALPRLRGALPSDKRTFKVLDELSELVSLLRIWKIEKNIYIDALMPPTESYHRDLFFQVYLRKENSPGSLSEGALLAVGGRYDYLLHQLWRSDSKGNPPTGVGTSIALETIIQNCPVDIKPNRNEGTTNILVCSRGGGGLLVERMELVAELWEENFKAEFVPTPDPSLTEQYEYANEHGIKCLVIIADTDFSLTDSVKVMFSAIQFSKGGSIAILLISGTVALKEFCYMTSYFM</sequence>